<comment type="function">
    <text evidence="7">May be involved in the degradation of misfolded endoplasmic reticulum (ER) luminal proteins.</text>
</comment>
<feature type="transmembrane region" description="Helical" evidence="7">
    <location>
        <begin position="63"/>
        <end position="84"/>
    </location>
</feature>
<dbReference type="FunFam" id="1.20.1540.10:FF:000016">
    <property type="entry name" value="Derlin"/>
    <property type="match status" value="1"/>
</dbReference>
<evidence type="ECO:0000313" key="8">
    <source>
        <dbReference type="EMBL" id="KXS21877.1"/>
    </source>
</evidence>
<sequence>MDANTFPLEQWFFDIPPLTRTYVTAVVAATLACQVDLISPFHLYFNPDLIWKAGQYWRIVTSFLYFGSLSVDFIFHIFFLLRYSRALEEESFRGRTADFIWMLLLAIVSIVGISHALPSSLPFLSQPLTFFLVYLWSRRNPFVRMNFLGLFTFTAPYLPFVLAGFSLLINNHWPVGDMVGMVVAHVYYWGADVW</sequence>
<dbReference type="Pfam" id="PF04511">
    <property type="entry name" value="DER1"/>
    <property type="match status" value="1"/>
</dbReference>
<dbReference type="OMA" id="FKSQYWR"/>
<evidence type="ECO:0000313" key="9">
    <source>
        <dbReference type="Proteomes" id="UP000070544"/>
    </source>
</evidence>
<dbReference type="AlphaFoldDB" id="A0A139AYT7"/>
<dbReference type="Proteomes" id="UP000070544">
    <property type="component" value="Unassembled WGS sequence"/>
</dbReference>
<evidence type="ECO:0000256" key="3">
    <source>
        <dbReference type="ARBA" id="ARBA00022692"/>
    </source>
</evidence>
<proteinExistence type="inferred from homology"/>
<comment type="similarity">
    <text evidence="2 7">Belongs to the derlin family.</text>
</comment>
<dbReference type="GO" id="GO:0005789">
    <property type="term" value="C:endoplasmic reticulum membrane"/>
    <property type="evidence" value="ECO:0007669"/>
    <property type="project" value="UniProtKB-SubCell"/>
</dbReference>
<accession>A0A139AYT7</accession>
<evidence type="ECO:0000256" key="4">
    <source>
        <dbReference type="ARBA" id="ARBA00022824"/>
    </source>
</evidence>
<organism evidence="8 9">
    <name type="scientific">Gonapodya prolifera (strain JEL478)</name>
    <name type="common">Monoblepharis prolifera</name>
    <dbReference type="NCBI Taxonomy" id="1344416"/>
    <lineage>
        <taxon>Eukaryota</taxon>
        <taxon>Fungi</taxon>
        <taxon>Fungi incertae sedis</taxon>
        <taxon>Chytridiomycota</taxon>
        <taxon>Chytridiomycota incertae sedis</taxon>
        <taxon>Monoblepharidomycetes</taxon>
        <taxon>Monoblepharidales</taxon>
        <taxon>Gonapodyaceae</taxon>
        <taxon>Gonapodya</taxon>
    </lineage>
</organism>
<evidence type="ECO:0000256" key="6">
    <source>
        <dbReference type="ARBA" id="ARBA00023136"/>
    </source>
</evidence>
<feature type="transmembrane region" description="Helical" evidence="7">
    <location>
        <begin position="148"/>
        <end position="169"/>
    </location>
</feature>
<keyword evidence="9" id="KW-1185">Reference proteome</keyword>
<feature type="transmembrane region" description="Helical" evidence="7">
    <location>
        <begin position="96"/>
        <end position="113"/>
    </location>
</feature>
<dbReference type="PANTHER" id="PTHR11009">
    <property type="entry name" value="DER1-LIKE PROTEIN, DERLIN"/>
    <property type="match status" value="1"/>
</dbReference>
<keyword evidence="4 7" id="KW-0256">Endoplasmic reticulum</keyword>
<dbReference type="InterPro" id="IPR007599">
    <property type="entry name" value="DER1"/>
</dbReference>
<evidence type="ECO:0000256" key="1">
    <source>
        <dbReference type="ARBA" id="ARBA00004477"/>
    </source>
</evidence>
<evidence type="ECO:0000256" key="2">
    <source>
        <dbReference type="ARBA" id="ARBA00008917"/>
    </source>
</evidence>
<name>A0A139AYT7_GONPJ</name>
<keyword evidence="3 7" id="KW-0812">Transmembrane</keyword>
<reference evidence="8 9" key="1">
    <citation type="journal article" date="2015" name="Genome Biol. Evol.">
        <title>Phylogenomic analyses indicate that early fungi evolved digesting cell walls of algal ancestors of land plants.</title>
        <authorList>
            <person name="Chang Y."/>
            <person name="Wang S."/>
            <person name="Sekimoto S."/>
            <person name="Aerts A.L."/>
            <person name="Choi C."/>
            <person name="Clum A."/>
            <person name="LaButti K.M."/>
            <person name="Lindquist E.A."/>
            <person name="Yee Ngan C."/>
            <person name="Ohm R.A."/>
            <person name="Salamov A.A."/>
            <person name="Grigoriev I.V."/>
            <person name="Spatafora J.W."/>
            <person name="Berbee M.L."/>
        </authorList>
    </citation>
    <scope>NUCLEOTIDE SEQUENCE [LARGE SCALE GENOMIC DNA]</scope>
    <source>
        <strain evidence="8 9">JEL478</strain>
    </source>
</reference>
<evidence type="ECO:0000256" key="7">
    <source>
        <dbReference type="RuleBase" id="RU363059"/>
    </source>
</evidence>
<dbReference type="STRING" id="1344416.A0A139AYT7"/>
<dbReference type="SUPFAM" id="SSF144091">
    <property type="entry name" value="Rhomboid-like"/>
    <property type="match status" value="1"/>
</dbReference>
<feature type="transmembrane region" description="Helical" evidence="7">
    <location>
        <begin position="21"/>
        <end position="43"/>
    </location>
</feature>
<comment type="subcellular location">
    <subcellularLocation>
        <location evidence="1 7">Endoplasmic reticulum membrane</location>
        <topology evidence="1 7">Multi-pass membrane protein</topology>
    </subcellularLocation>
</comment>
<keyword evidence="5 7" id="KW-1133">Transmembrane helix</keyword>
<dbReference type="InterPro" id="IPR035952">
    <property type="entry name" value="Rhomboid-like_sf"/>
</dbReference>
<gene>
    <name evidence="8" type="ORF">M427DRAFT_93262</name>
</gene>
<protein>
    <recommendedName>
        <fullName evidence="7">Derlin</fullName>
    </recommendedName>
</protein>
<dbReference type="GO" id="GO:0051603">
    <property type="term" value="P:proteolysis involved in protein catabolic process"/>
    <property type="evidence" value="ECO:0007669"/>
    <property type="project" value="UniProtKB-ARBA"/>
</dbReference>
<keyword evidence="6 7" id="KW-0472">Membrane</keyword>
<dbReference type="GO" id="GO:0033554">
    <property type="term" value="P:cellular response to stress"/>
    <property type="evidence" value="ECO:0007669"/>
    <property type="project" value="UniProtKB-ARBA"/>
</dbReference>
<dbReference type="EMBL" id="KQ965732">
    <property type="protein sequence ID" value="KXS21877.1"/>
    <property type="molecule type" value="Genomic_DNA"/>
</dbReference>
<evidence type="ECO:0000256" key="5">
    <source>
        <dbReference type="ARBA" id="ARBA00022989"/>
    </source>
</evidence>
<dbReference type="OrthoDB" id="1716531at2759"/>